<dbReference type="AlphaFoldDB" id="A0AAD8TQA7"/>
<dbReference type="Proteomes" id="UP001231189">
    <property type="component" value="Unassembled WGS sequence"/>
</dbReference>
<protein>
    <submittedName>
        <fullName evidence="2">Uncharacterized protein</fullName>
    </submittedName>
</protein>
<keyword evidence="1" id="KW-1133">Transmembrane helix</keyword>
<name>A0AAD8TQA7_LOLMU</name>
<comment type="caution">
    <text evidence="2">The sequence shown here is derived from an EMBL/GenBank/DDBJ whole genome shotgun (WGS) entry which is preliminary data.</text>
</comment>
<dbReference type="EMBL" id="JAUUTY010000002">
    <property type="protein sequence ID" value="KAK1685763.1"/>
    <property type="molecule type" value="Genomic_DNA"/>
</dbReference>
<feature type="transmembrane region" description="Helical" evidence="1">
    <location>
        <begin position="42"/>
        <end position="59"/>
    </location>
</feature>
<evidence type="ECO:0000313" key="2">
    <source>
        <dbReference type="EMBL" id="KAK1685763.1"/>
    </source>
</evidence>
<proteinExistence type="predicted"/>
<sequence length="155" mass="17830">MFDTNLAVEAFIDSLDLTFGRPYVLCSSQGRQRERRSNIPQAIGWIITMTGVVQMFWTLDVFLLHKIQKAKARTVGSRLASHIVAVCVLLRPPLAASSLMYIFRSFYKDPTYFLHKKRKKQVLPRIPWKPYEPSSALMRLSADSQMCISEFELNS</sequence>
<accession>A0AAD8TQA7</accession>
<keyword evidence="1" id="KW-0472">Membrane</keyword>
<evidence type="ECO:0000256" key="1">
    <source>
        <dbReference type="SAM" id="Phobius"/>
    </source>
</evidence>
<organism evidence="2 3">
    <name type="scientific">Lolium multiflorum</name>
    <name type="common">Italian ryegrass</name>
    <name type="synonym">Lolium perenne subsp. multiflorum</name>
    <dbReference type="NCBI Taxonomy" id="4521"/>
    <lineage>
        <taxon>Eukaryota</taxon>
        <taxon>Viridiplantae</taxon>
        <taxon>Streptophyta</taxon>
        <taxon>Embryophyta</taxon>
        <taxon>Tracheophyta</taxon>
        <taxon>Spermatophyta</taxon>
        <taxon>Magnoliopsida</taxon>
        <taxon>Liliopsida</taxon>
        <taxon>Poales</taxon>
        <taxon>Poaceae</taxon>
        <taxon>BOP clade</taxon>
        <taxon>Pooideae</taxon>
        <taxon>Poodae</taxon>
        <taxon>Poeae</taxon>
        <taxon>Poeae Chloroplast Group 2 (Poeae type)</taxon>
        <taxon>Loliodinae</taxon>
        <taxon>Loliinae</taxon>
        <taxon>Lolium</taxon>
    </lineage>
</organism>
<reference evidence="2" key="1">
    <citation type="submission" date="2023-07" db="EMBL/GenBank/DDBJ databases">
        <title>A chromosome-level genome assembly of Lolium multiflorum.</title>
        <authorList>
            <person name="Chen Y."/>
            <person name="Copetti D."/>
            <person name="Kolliker R."/>
            <person name="Studer B."/>
        </authorList>
    </citation>
    <scope>NUCLEOTIDE SEQUENCE</scope>
    <source>
        <strain evidence="2">02402/16</strain>
        <tissue evidence="2">Leaf</tissue>
    </source>
</reference>
<keyword evidence="1" id="KW-0812">Transmembrane</keyword>
<feature type="transmembrane region" description="Helical" evidence="1">
    <location>
        <begin position="79"/>
        <end position="103"/>
    </location>
</feature>
<evidence type="ECO:0000313" key="3">
    <source>
        <dbReference type="Proteomes" id="UP001231189"/>
    </source>
</evidence>
<gene>
    <name evidence="2" type="ORF">QYE76_046611</name>
</gene>
<keyword evidence="3" id="KW-1185">Reference proteome</keyword>